<reference evidence="6 7" key="1">
    <citation type="submission" date="2020-06" db="EMBL/GenBank/DDBJ databases">
        <authorList>
            <person name="Li R."/>
            <person name="Bekaert M."/>
        </authorList>
    </citation>
    <scope>NUCLEOTIDE SEQUENCE [LARGE SCALE GENOMIC DNA]</scope>
    <source>
        <strain evidence="7">wild</strain>
    </source>
</reference>
<feature type="coiled-coil region" evidence="4">
    <location>
        <begin position="545"/>
        <end position="618"/>
    </location>
</feature>
<gene>
    <name evidence="6" type="ORF">MCOR_6519</name>
</gene>
<dbReference type="PANTHER" id="PTHR19354:SF2">
    <property type="entry name" value="LEUCINE-RICH REPEAT-CONTAINING PROTEIN DDB_G0290503"/>
    <property type="match status" value="1"/>
</dbReference>
<dbReference type="InterPro" id="IPR045329">
    <property type="entry name" value="LZTS"/>
</dbReference>
<evidence type="ECO:0000256" key="5">
    <source>
        <dbReference type="SAM" id="MobiDB-lite"/>
    </source>
</evidence>
<accession>A0A6J8ACF9</accession>
<feature type="region of interest" description="Disordered" evidence="5">
    <location>
        <begin position="77"/>
        <end position="101"/>
    </location>
</feature>
<dbReference type="GO" id="GO:0005737">
    <property type="term" value="C:cytoplasm"/>
    <property type="evidence" value="ECO:0007669"/>
    <property type="project" value="UniProtKB-SubCell"/>
</dbReference>
<feature type="coiled-coil region" evidence="4">
    <location>
        <begin position="431"/>
        <end position="479"/>
    </location>
</feature>
<feature type="coiled-coil region" evidence="4">
    <location>
        <begin position="301"/>
        <end position="328"/>
    </location>
</feature>
<dbReference type="AlphaFoldDB" id="A0A6J8ACF9"/>
<dbReference type="Pfam" id="PF06818">
    <property type="entry name" value="Fez1"/>
    <property type="match status" value="1"/>
</dbReference>
<evidence type="ECO:0000313" key="7">
    <source>
        <dbReference type="Proteomes" id="UP000507470"/>
    </source>
</evidence>
<keyword evidence="3 4" id="KW-0175">Coiled coil</keyword>
<name>A0A6J8ACF9_MYTCO</name>
<comment type="subcellular location">
    <subcellularLocation>
        <location evidence="1">Cytoplasm</location>
    </subcellularLocation>
</comment>
<dbReference type="EMBL" id="CACVKT020001213">
    <property type="protein sequence ID" value="CAC5366089.1"/>
    <property type="molecule type" value="Genomic_DNA"/>
</dbReference>
<organism evidence="6 7">
    <name type="scientific">Mytilus coruscus</name>
    <name type="common">Sea mussel</name>
    <dbReference type="NCBI Taxonomy" id="42192"/>
    <lineage>
        <taxon>Eukaryota</taxon>
        <taxon>Metazoa</taxon>
        <taxon>Spiralia</taxon>
        <taxon>Lophotrochozoa</taxon>
        <taxon>Mollusca</taxon>
        <taxon>Bivalvia</taxon>
        <taxon>Autobranchia</taxon>
        <taxon>Pteriomorphia</taxon>
        <taxon>Mytilida</taxon>
        <taxon>Mytiloidea</taxon>
        <taxon>Mytilidae</taxon>
        <taxon>Mytilinae</taxon>
        <taxon>Mytilus</taxon>
    </lineage>
</organism>
<feature type="compositionally biased region" description="Polar residues" evidence="5">
    <location>
        <begin position="524"/>
        <end position="540"/>
    </location>
</feature>
<keyword evidence="2" id="KW-0963">Cytoplasm</keyword>
<feature type="compositionally biased region" description="Low complexity" evidence="5">
    <location>
        <begin position="90"/>
        <end position="100"/>
    </location>
</feature>
<evidence type="ECO:0000256" key="2">
    <source>
        <dbReference type="ARBA" id="ARBA00022490"/>
    </source>
</evidence>
<dbReference type="PANTHER" id="PTHR19354">
    <property type="entry name" value="ZIPPER PUTATIVE TUMOR SUPPRESSOR 2 HOMOLOG-LIKE PROTEIN-RELATED"/>
    <property type="match status" value="1"/>
</dbReference>
<dbReference type="OrthoDB" id="10030037at2759"/>
<protein>
    <submittedName>
        <fullName evidence="6">Uncharacterized protein</fullName>
    </submittedName>
</protein>
<feature type="region of interest" description="Disordered" evidence="5">
    <location>
        <begin position="524"/>
        <end position="543"/>
    </location>
</feature>
<evidence type="ECO:0000256" key="3">
    <source>
        <dbReference type="ARBA" id="ARBA00023054"/>
    </source>
</evidence>
<proteinExistence type="predicted"/>
<feature type="coiled-coil region" evidence="4">
    <location>
        <begin position="380"/>
        <end position="407"/>
    </location>
</feature>
<dbReference type="Proteomes" id="UP000507470">
    <property type="component" value="Unassembled WGS sequence"/>
</dbReference>
<evidence type="ECO:0000313" key="6">
    <source>
        <dbReference type="EMBL" id="CAC5366089.1"/>
    </source>
</evidence>
<evidence type="ECO:0000256" key="1">
    <source>
        <dbReference type="ARBA" id="ARBA00004496"/>
    </source>
</evidence>
<evidence type="ECO:0000256" key="4">
    <source>
        <dbReference type="SAM" id="Coils"/>
    </source>
</evidence>
<sequence>MSSITRNRNELETMASRTNSTSDVFYSDDEFSPHLQNLYSPVSNFSINSSELSGLMTPQRMCSQEEEEDYAHIQLPPHRTGSKIPPEPPVRTSSVSSVRSDYTQRSYPMAYDHEHNYNYGNYTLQYPHHYHYQQHSRRKTWSPNGLKLSMSGGNYTGRSRNCSSSELLDNNIRTRKCGNVIYEDQEKGPPKLTPVSGMLSKSPAKGIIKPIAFKPVVIGTNSYINNDNIPHDGHVTRHNGVHQSPHSVFMESDRSSSFSSGSAKHFSPDRPDIFSVGNVSRISSSHMDGYVGTPSPSDSGVGELEAMLREKDAEINTLREVMDKNERAIFQVYDEKKKSWAKEIHDIKGDFDQKLKVMQRKAYKTEQVLSLQSYKSQQELKSTQQELEKVKFENDNLKKKNDWIEARYSDMMSLQGRNSSQSSDFQHSFDVTDLQNKVEDLNSSLVKQTEDIQLLQFRLQEKECEIADRENELSKTFKEVATKTEEVKSLKANLRRVSGDSDMELMDSSFCSCDKEIQTEFRNSVSSPGSVGINSPSSSDNHSDVALLRQEIKELREALQIKSDKFEKEREQWKDEKNKVIRYQKQLQLNYLQMYNKNRMLEAEVEQLTLDLENRDIKLMAINGGEESMC</sequence>
<keyword evidence="7" id="KW-1185">Reference proteome</keyword>